<feature type="region of interest" description="RNA binding; important for wobble base 34 recognition" evidence="7">
    <location>
        <begin position="275"/>
        <end position="279"/>
    </location>
</feature>
<feature type="binding site" evidence="7">
    <location>
        <position position="339"/>
    </location>
    <ligand>
        <name>Zn(2+)</name>
        <dbReference type="ChEBI" id="CHEBI:29105"/>
    </ligand>
</feature>
<feature type="binding site" evidence="7">
    <location>
        <position position="220"/>
    </location>
    <ligand>
        <name>substrate</name>
    </ligand>
</feature>
<dbReference type="GeneID" id="56439550"/>
<feature type="binding site" evidence="7">
    <location>
        <position position="313"/>
    </location>
    <ligand>
        <name>Zn(2+)</name>
        <dbReference type="ChEBI" id="CHEBI:29105"/>
    </ligand>
</feature>
<keyword evidence="3 7" id="KW-0808">Transferase</keyword>
<accession>A0AAJ6GGE5</accession>
<comment type="subunit">
    <text evidence="7">Homodimer. Within each dimer, one monomer is responsible for RNA recognition and catalysis, while the other monomer binds to the replacement base PreQ1.</text>
</comment>
<dbReference type="EC" id="2.4.2.29" evidence="7"/>
<keyword evidence="4 7" id="KW-0819">tRNA processing</keyword>
<dbReference type="Pfam" id="PF01702">
    <property type="entry name" value="TGT"/>
    <property type="match status" value="1"/>
</dbReference>
<dbReference type="InterPro" id="IPR050076">
    <property type="entry name" value="ArchSynthase1/Queuine_TRR"/>
</dbReference>
<comment type="cofactor">
    <cofactor evidence="7">
        <name>Zn(2+)</name>
        <dbReference type="ChEBI" id="CHEBI:29105"/>
    </cofactor>
    <text evidence="7">Binds 1 zinc ion per subunit.</text>
</comment>
<comment type="function">
    <text evidence="7">Catalyzes the base-exchange of a guanine (G) residue with the queuine precursor 7-aminomethyl-7-deazaguanine (PreQ1) at position 34 (anticodon wobble position) in tRNAs with GU(N) anticodons (tRNA-Asp, -Asn, -His and -Tyr). Catalysis occurs through a double-displacement mechanism. The nucleophile active site attacks the C1' of nucleotide 34 to detach the guanine base from the RNA, forming a covalent enzyme-RNA intermediate. The proton acceptor active site deprotonates the incoming PreQ1, allowing a nucleophilic attack on the C1' of the ribose to form the product. After dissociation, two additional enzymatic reactions on the tRNA convert PreQ1 to queuine (Q), resulting in the hypermodified nucleoside queuosine (7-(((4,5-cis-dihydroxy-2-cyclopenten-1-yl)amino)methyl)-7-deazaguanosine).</text>
</comment>
<comment type="catalytic activity">
    <reaction evidence="6 7">
        <text>7-aminomethyl-7-carbaguanine + guanosine(34) in tRNA = 7-aminomethyl-7-carbaguanosine(34) in tRNA + guanine</text>
        <dbReference type="Rhea" id="RHEA:24104"/>
        <dbReference type="Rhea" id="RHEA-COMP:10341"/>
        <dbReference type="Rhea" id="RHEA-COMP:10342"/>
        <dbReference type="ChEBI" id="CHEBI:16235"/>
        <dbReference type="ChEBI" id="CHEBI:58703"/>
        <dbReference type="ChEBI" id="CHEBI:74269"/>
        <dbReference type="ChEBI" id="CHEBI:82833"/>
        <dbReference type="EC" id="2.4.2.29"/>
    </reaction>
</comment>
<dbReference type="AlphaFoldDB" id="A0AAJ6GGE5"/>
<comment type="pathway">
    <text evidence="1 7">tRNA modification; tRNA-queuosine biosynthesis.</text>
</comment>
<comment type="similarity">
    <text evidence="7">Belongs to the queuine tRNA-ribosyltransferase family.</text>
</comment>
<dbReference type="GO" id="GO:0005737">
    <property type="term" value="C:cytoplasm"/>
    <property type="evidence" value="ECO:0007669"/>
    <property type="project" value="TreeGrafter"/>
</dbReference>
<proteinExistence type="inferred from homology"/>
<feature type="active site" description="Proton acceptor" evidence="7">
    <location>
        <position position="93"/>
    </location>
</feature>
<name>A0AAJ6GGE5_BRAPL</name>
<dbReference type="InterPro" id="IPR004803">
    <property type="entry name" value="TGT"/>
</dbReference>
<evidence type="ECO:0000256" key="4">
    <source>
        <dbReference type="ARBA" id="ARBA00022694"/>
    </source>
</evidence>
<keyword evidence="2 7" id="KW-0328">Glycosyltransferase</keyword>
<dbReference type="Proteomes" id="UP001242021">
    <property type="component" value="Chromosome"/>
</dbReference>
<dbReference type="InterPro" id="IPR002616">
    <property type="entry name" value="tRNA_ribo_trans-like"/>
</dbReference>
<dbReference type="HAMAP" id="MF_00168">
    <property type="entry name" value="Q_tRNA_Tgt"/>
    <property type="match status" value="1"/>
</dbReference>
<dbReference type="GO" id="GO:0008479">
    <property type="term" value="F:tRNA-guanosine(34) queuine transglycosylase activity"/>
    <property type="evidence" value="ECO:0007669"/>
    <property type="project" value="UniProtKB-UniRule"/>
</dbReference>
<feature type="binding site" evidence="7">
    <location>
        <position position="310"/>
    </location>
    <ligand>
        <name>Zn(2+)</name>
        <dbReference type="ChEBI" id="CHEBI:29105"/>
    </ligand>
</feature>
<feature type="binding site" evidence="7">
    <location>
        <position position="308"/>
    </location>
    <ligand>
        <name>Zn(2+)</name>
        <dbReference type="ChEBI" id="CHEBI:29105"/>
    </ligand>
</feature>
<reference evidence="9" key="1">
    <citation type="submission" date="2022-06" db="EMBL/GenBank/DDBJ databases">
        <title>Brachyspira pilosicoli from pigs in Switzerland.</title>
        <authorList>
            <person name="Schmitt S."/>
            <person name="Arnold M."/>
            <person name="Rossano A."/>
            <person name="Perreten V."/>
        </authorList>
    </citation>
    <scope>NUCLEOTIDE SEQUENCE</scope>
    <source>
        <strain evidence="9">MEI4028</strain>
    </source>
</reference>
<organism evidence="9 10">
    <name type="scientific">Brachyspira pilosicoli</name>
    <name type="common">Serpulina pilosicoli</name>
    <dbReference type="NCBI Taxonomy" id="52584"/>
    <lineage>
        <taxon>Bacteria</taxon>
        <taxon>Pseudomonadati</taxon>
        <taxon>Spirochaetota</taxon>
        <taxon>Spirochaetia</taxon>
        <taxon>Brachyspirales</taxon>
        <taxon>Brachyspiraceae</taxon>
        <taxon>Brachyspira</taxon>
    </lineage>
</organism>
<feature type="binding site" evidence="7">
    <location>
        <begin position="93"/>
        <end position="97"/>
    </location>
    <ligand>
        <name>substrate</name>
    </ligand>
</feature>
<dbReference type="FunFam" id="3.20.20.105:FF:000001">
    <property type="entry name" value="Queuine tRNA-ribosyltransferase"/>
    <property type="match status" value="1"/>
</dbReference>
<keyword evidence="7" id="KW-0479">Metal-binding</keyword>
<evidence type="ECO:0000256" key="3">
    <source>
        <dbReference type="ARBA" id="ARBA00022679"/>
    </source>
</evidence>
<dbReference type="PANTHER" id="PTHR46499">
    <property type="entry name" value="QUEUINE TRNA-RIBOSYLTRANSFERASE"/>
    <property type="match status" value="1"/>
</dbReference>
<dbReference type="Gene3D" id="3.20.20.105">
    <property type="entry name" value="Queuine tRNA-ribosyltransferase-like"/>
    <property type="match status" value="1"/>
</dbReference>
<evidence type="ECO:0000313" key="9">
    <source>
        <dbReference type="EMBL" id="WIH94510.1"/>
    </source>
</evidence>
<dbReference type="GO" id="GO:0046872">
    <property type="term" value="F:metal ion binding"/>
    <property type="evidence" value="ECO:0007669"/>
    <property type="project" value="UniProtKB-KW"/>
</dbReference>
<evidence type="ECO:0000313" key="10">
    <source>
        <dbReference type="Proteomes" id="UP001242021"/>
    </source>
</evidence>
<dbReference type="NCBIfam" id="TIGR00430">
    <property type="entry name" value="Q_tRNA_tgt"/>
    <property type="match status" value="1"/>
</dbReference>
<evidence type="ECO:0000256" key="1">
    <source>
        <dbReference type="ARBA" id="ARBA00004691"/>
    </source>
</evidence>
<evidence type="ECO:0000256" key="5">
    <source>
        <dbReference type="ARBA" id="ARBA00022785"/>
    </source>
</evidence>
<feature type="binding site" evidence="7">
    <location>
        <position position="147"/>
    </location>
    <ligand>
        <name>substrate</name>
    </ligand>
</feature>
<dbReference type="InterPro" id="IPR036511">
    <property type="entry name" value="TGT-like_sf"/>
</dbReference>
<dbReference type="PANTHER" id="PTHR46499:SF1">
    <property type="entry name" value="QUEUINE TRNA-RIBOSYLTRANSFERASE"/>
    <property type="match status" value="1"/>
</dbReference>
<dbReference type="RefSeq" id="WP_013243931.1">
    <property type="nucleotide sequence ID" value="NZ_CALHJJ010000004.1"/>
</dbReference>
<evidence type="ECO:0000256" key="2">
    <source>
        <dbReference type="ARBA" id="ARBA00022676"/>
    </source>
</evidence>
<dbReference type="SUPFAM" id="SSF51713">
    <property type="entry name" value="tRNA-guanine transglycosylase"/>
    <property type="match status" value="1"/>
</dbReference>
<dbReference type="GO" id="GO:0008616">
    <property type="term" value="P:tRNA queuosine(34) biosynthetic process"/>
    <property type="evidence" value="ECO:0007669"/>
    <property type="project" value="UniProtKB-UniRule"/>
</dbReference>
<feature type="binding site" evidence="7">
    <location>
        <position position="193"/>
    </location>
    <ligand>
        <name>substrate</name>
    </ligand>
</feature>
<comment type="caution">
    <text evidence="7">Lacks conserved residue(s) required for the propagation of feature annotation.</text>
</comment>
<evidence type="ECO:0000256" key="7">
    <source>
        <dbReference type="HAMAP-Rule" id="MF_00168"/>
    </source>
</evidence>
<evidence type="ECO:0000259" key="8">
    <source>
        <dbReference type="Pfam" id="PF01702"/>
    </source>
</evidence>
<sequence>MSFSFEVLKNSSQTHARLGKIEVNGVVIDTPVFMPVGTKATVKALTPAMIEETESKIILANTYHLVLKPGLEVIKKFGGVKKFMNWKGAMLTDSGGFQVFSLAQLRKITDEGVEFRSHIDGSKYFFTPKSVMEAEHIIGADFIMSFDECCKADADYNYAKEAMLRTHKWAKECKEYHDSTPNSEYQYLGGIIQGGMFDDLRKESAETLVNMDFPFYSIGGLSVGETPEKMHEVLSKVMLYTNKQKPRYLMGVSEPRDILNAVMEGIDMFDCVMPTRNARNGEAFTMNGVVRIRNSKYRMDDTVLEEGCDCYTCKNFSKAYLNHLDKSHEILFSILMTIHNIRFMQRFMKDLRNSIENDNFSEYRNTMMRKFYDNEQ</sequence>
<feature type="domain" description="tRNA-guanine(15) transglycosylase-like" evidence="8">
    <location>
        <begin position="15"/>
        <end position="372"/>
    </location>
</feature>
<evidence type="ECO:0000256" key="6">
    <source>
        <dbReference type="ARBA" id="ARBA00050112"/>
    </source>
</evidence>
<gene>
    <name evidence="7 9" type="primary">tgt</name>
    <name evidence="9" type="ORF">NEH99_09455</name>
</gene>
<keyword evidence="7" id="KW-0862">Zinc</keyword>
<feature type="active site" description="Nucleophile" evidence="7">
    <location>
        <position position="270"/>
    </location>
</feature>
<protein>
    <recommendedName>
        <fullName evidence="7">Queuine tRNA-ribosyltransferase</fullName>
        <ecNumber evidence="7">2.4.2.29</ecNumber>
    </recommendedName>
    <alternativeName>
        <fullName evidence="7">Guanine insertion enzyme</fullName>
    </alternativeName>
    <alternativeName>
        <fullName evidence="7">tRNA-guanine transglycosylase</fullName>
    </alternativeName>
</protein>
<dbReference type="EMBL" id="CP098754">
    <property type="protein sequence ID" value="WIH94510.1"/>
    <property type="molecule type" value="Genomic_DNA"/>
</dbReference>
<dbReference type="NCBIfam" id="TIGR00449">
    <property type="entry name" value="tgt_general"/>
    <property type="match status" value="1"/>
</dbReference>
<keyword evidence="5 7" id="KW-0671">Queuosine biosynthesis</keyword>